<dbReference type="AlphaFoldDB" id="A0A8J6BM37"/>
<keyword evidence="2" id="KW-1185">Reference proteome</keyword>
<evidence type="ECO:0000313" key="2">
    <source>
        <dbReference type="Proteomes" id="UP000770717"/>
    </source>
</evidence>
<accession>A0A8J6BM37</accession>
<name>A0A8J6BM37_ELECQ</name>
<reference evidence="1" key="1">
    <citation type="thesis" date="2020" institute="ProQuest LLC" country="789 East Eisenhower Parkway, Ann Arbor, MI, USA">
        <title>Comparative Genomics and Chromosome Evolution.</title>
        <authorList>
            <person name="Mudd A.B."/>
        </authorList>
    </citation>
    <scope>NUCLEOTIDE SEQUENCE</scope>
    <source>
        <strain evidence="1">HN-11 Male</strain>
        <tissue evidence="1">Kidney and liver</tissue>
    </source>
</reference>
<sequence length="93" mass="10388">MQVSSVTVNSQCTEMAGVSVQVCRRIYTSLWSSSITEDKNKHLLELLATNIGPPSKEKVHVGTSSVPENYIGLIPTGVLLFPSHHLYYCRLYY</sequence>
<proteinExistence type="predicted"/>
<protein>
    <submittedName>
        <fullName evidence="1">Uncharacterized protein</fullName>
    </submittedName>
</protein>
<dbReference type="EMBL" id="WNTK01002941">
    <property type="protein sequence ID" value="KAG9465528.1"/>
    <property type="molecule type" value="Genomic_DNA"/>
</dbReference>
<evidence type="ECO:0000313" key="1">
    <source>
        <dbReference type="EMBL" id="KAG9465528.1"/>
    </source>
</evidence>
<comment type="caution">
    <text evidence="1">The sequence shown here is derived from an EMBL/GenBank/DDBJ whole genome shotgun (WGS) entry which is preliminary data.</text>
</comment>
<gene>
    <name evidence="1" type="ORF">GDO78_018153</name>
</gene>
<dbReference type="Proteomes" id="UP000770717">
    <property type="component" value="Unassembled WGS sequence"/>
</dbReference>
<organism evidence="1 2">
    <name type="scientific">Eleutherodactylus coqui</name>
    <name type="common">Puerto Rican coqui</name>
    <dbReference type="NCBI Taxonomy" id="57060"/>
    <lineage>
        <taxon>Eukaryota</taxon>
        <taxon>Metazoa</taxon>
        <taxon>Chordata</taxon>
        <taxon>Craniata</taxon>
        <taxon>Vertebrata</taxon>
        <taxon>Euteleostomi</taxon>
        <taxon>Amphibia</taxon>
        <taxon>Batrachia</taxon>
        <taxon>Anura</taxon>
        <taxon>Neobatrachia</taxon>
        <taxon>Hyloidea</taxon>
        <taxon>Eleutherodactylidae</taxon>
        <taxon>Eleutherodactylinae</taxon>
        <taxon>Eleutherodactylus</taxon>
        <taxon>Eleutherodactylus</taxon>
    </lineage>
</organism>